<keyword evidence="5" id="KW-0046">Antibiotic resistance</keyword>
<gene>
    <name evidence="7" type="ORF">EV646_11986</name>
</gene>
<reference evidence="7 8" key="1">
    <citation type="journal article" date="2015" name="Stand. Genomic Sci.">
        <title>Genomic Encyclopedia of Bacterial and Archaeal Type Strains, Phase III: the genomes of soil and plant-associated and newly described type strains.</title>
        <authorList>
            <person name="Whitman W.B."/>
            <person name="Woyke T."/>
            <person name="Klenk H.P."/>
            <person name="Zhou Y."/>
            <person name="Lilburn T.G."/>
            <person name="Beck B.J."/>
            <person name="De Vos P."/>
            <person name="Vandamme P."/>
            <person name="Eisen J.A."/>
            <person name="Garrity G."/>
            <person name="Hugenholtz P."/>
            <person name="Kyrpides N.C."/>
        </authorList>
    </citation>
    <scope>NUCLEOTIDE SEQUENCE [LARGE SCALE GENOMIC DNA]</scope>
    <source>
        <strain evidence="7 8">VKM Ac-2541</strain>
    </source>
</reference>
<protein>
    <submittedName>
        <fullName evidence="7">ABC-2 type transport system ATP-binding protein</fullName>
    </submittedName>
</protein>
<dbReference type="PROSITE" id="PS00211">
    <property type="entry name" value="ABC_TRANSPORTER_1"/>
    <property type="match status" value="1"/>
</dbReference>
<accession>A0A4R2I4I3</accession>
<dbReference type="GO" id="GO:0005524">
    <property type="term" value="F:ATP binding"/>
    <property type="evidence" value="ECO:0007669"/>
    <property type="project" value="UniProtKB-KW"/>
</dbReference>
<evidence type="ECO:0000256" key="5">
    <source>
        <dbReference type="ARBA" id="ARBA00023251"/>
    </source>
</evidence>
<comment type="caution">
    <text evidence="7">The sequence shown here is derived from an EMBL/GenBank/DDBJ whole genome shotgun (WGS) entry which is preliminary data.</text>
</comment>
<keyword evidence="8" id="KW-1185">Reference proteome</keyword>
<evidence type="ECO:0000256" key="2">
    <source>
        <dbReference type="ARBA" id="ARBA00022448"/>
    </source>
</evidence>
<dbReference type="InterPro" id="IPR027417">
    <property type="entry name" value="P-loop_NTPase"/>
</dbReference>
<dbReference type="GO" id="GO:0046677">
    <property type="term" value="P:response to antibiotic"/>
    <property type="evidence" value="ECO:0007669"/>
    <property type="project" value="UniProtKB-KW"/>
</dbReference>
<keyword evidence="4 7" id="KW-0067">ATP-binding</keyword>
<dbReference type="GO" id="GO:0005886">
    <property type="term" value="C:plasma membrane"/>
    <property type="evidence" value="ECO:0007669"/>
    <property type="project" value="UniProtKB-SubCell"/>
</dbReference>
<evidence type="ECO:0000256" key="4">
    <source>
        <dbReference type="ARBA" id="ARBA00022840"/>
    </source>
</evidence>
<dbReference type="AlphaFoldDB" id="A0A4R2I4I3"/>
<sequence>MAVTVAELSMTYRVPVRDTGLVAAARALVRRQYRDVHAVHDISFQIAAGQVVGFLGRNGAGKTTTMKILAGILHPTSGRVRVLGEVPWRRHNHYLRKIALIRGSQPIGDAPELTVLDSFRYQQVLYDIAEPQFRRNLAELSALLDLDSILQRQVRALSLGERMRAGLALALVYRPEILFLDEPTIGLDISAAKVIRTFIAEYSAQTGATVLLTSHSMADVESLCPRLILVDDGAIAFDGRRDELSALFAPAKLIRVTVTDDSPDLAQYGDVLQRDGNQWLLRVLRDEVPAATARILSRYAVADLSVEEPSLEHVMNQAYQHLRSS</sequence>
<evidence type="ECO:0000313" key="8">
    <source>
        <dbReference type="Proteomes" id="UP000295573"/>
    </source>
</evidence>
<organism evidence="7 8">
    <name type="scientific">Kribbella antiqua</name>
    <dbReference type="NCBI Taxonomy" id="2512217"/>
    <lineage>
        <taxon>Bacteria</taxon>
        <taxon>Bacillati</taxon>
        <taxon>Actinomycetota</taxon>
        <taxon>Actinomycetes</taxon>
        <taxon>Propionibacteriales</taxon>
        <taxon>Kribbellaceae</taxon>
        <taxon>Kribbella</taxon>
    </lineage>
</organism>
<evidence type="ECO:0000256" key="1">
    <source>
        <dbReference type="ARBA" id="ARBA00004202"/>
    </source>
</evidence>
<dbReference type="SMART" id="SM00382">
    <property type="entry name" value="AAA"/>
    <property type="match status" value="1"/>
</dbReference>
<evidence type="ECO:0000313" key="7">
    <source>
        <dbReference type="EMBL" id="TCO39044.1"/>
    </source>
</evidence>
<dbReference type="EMBL" id="SLWR01000019">
    <property type="protein sequence ID" value="TCO39044.1"/>
    <property type="molecule type" value="Genomic_DNA"/>
</dbReference>
<dbReference type="InterPro" id="IPR050763">
    <property type="entry name" value="ABC_transporter_ATP-binding"/>
</dbReference>
<proteinExistence type="predicted"/>
<dbReference type="InterPro" id="IPR003439">
    <property type="entry name" value="ABC_transporter-like_ATP-bd"/>
</dbReference>
<keyword evidence="3" id="KW-0547">Nucleotide-binding</keyword>
<evidence type="ECO:0000256" key="3">
    <source>
        <dbReference type="ARBA" id="ARBA00022741"/>
    </source>
</evidence>
<dbReference type="PROSITE" id="PS50893">
    <property type="entry name" value="ABC_TRANSPORTER_2"/>
    <property type="match status" value="1"/>
</dbReference>
<name>A0A4R2I4I3_9ACTN</name>
<dbReference type="InterPro" id="IPR017871">
    <property type="entry name" value="ABC_transporter-like_CS"/>
</dbReference>
<dbReference type="SUPFAM" id="SSF52540">
    <property type="entry name" value="P-loop containing nucleoside triphosphate hydrolases"/>
    <property type="match status" value="1"/>
</dbReference>
<feature type="domain" description="ABC transporter" evidence="6">
    <location>
        <begin position="16"/>
        <end position="257"/>
    </location>
</feature>
<dbReference type="InterPro" id="IPR003593">
    <property type="entry name" value="AAA+_ATPase"/>
</dbReference>
<comment type="subcellular location">
    <subcellularLocation>
        <location evidence="1">Cell membrane</location>
        <topology evidence="1">Peripheral membrane protein</topology>
    </subcellularLocation>
</comment>
<dbReference type="PANTHER" id="PTHR42711">
    <property type="entry name" value="ABC TRANSPORTER ATP-BINDING PROTEIN"/>
    <property type="match status" value="1"/>
</dbReference>
<dbReference type="PANTHER" id="PTHR42711:SF4">
    <property type="entry name" value="ABC TRANSPORTER RELATED"/>
    <property type="match status" value="1"/>
</dbReference>
<evidence type="ECO:0000259" key="6">
    <source>
        <dbReference type="PROSITE" id="PS50893"/>
    </source>
</evidence>
<dbReference type="Pfam" id="PF00005">
    <property type="entry name" value="ABC_tran"/>
    <property type="match status" value="1"/>
</dbReference>
<dbReference type="Proteomes" id="UP000295573">
    <property type="component" value="Unassembled WGS sequence"/>
</dbReference>
<keyword evidence="2" id="KW-0813">Transport</keyword>
<dbReference type="Gene3D" id="3.40.50.300">
    <property type="entry name" value="P-loop containing nucleotide triphosphate hydrolases"/>
    <property type="match status" value="1"/>
</dbReference>
<dbReference type="GO" id="GO:0016887">
    <property type="term" value="F:ATP hydrolysis activity"/>
    <property type="evidence" value="ECO:0007669"/>
    <property type="project" value="InterPro"/>
</dbReference>